<feature type="compositionally biased region" description="Basic and acidic residues" evidence="1">
    <location>
        <begin position="82"/>
        <end position="94"/>
    </location>
</feature>
<keyword evidence="4" id="KW-1185">Reference proteome</keyword>
<accession>A0AAQ3JY78</accession>
<feature type="transmembrane region" description="Helical" evidence="2">
    <location>
        <begin position="44"/>
        <end position="65"/>
    </location>
</feature>
<evidence type="ECO:0000256" key="1">
    <source>
        <dbReference type="SAM" id="MobiDB-lite"/>
    </source>
</evidence>
<keyword evidence="2" id="KW-1133">Transmembrane helix</keyword>
<sequence>MIYRNWSLLSSTVVIWGGVASVGLAGIFLFGGKETVVRQDVSSAPLFCSVTIFLIKLLVIAMPLITSCSTERDFEESEADSFETRDEVEGYKSDGDDETDNNFSDGDFGDDV</sequence>
<feature type="region of interest" description="Disordered" evidence="1">
    <location>
        <begin position="71"/>
        <end position="112"/>
    </location>
</feature>
<evidence type="ECO:0000313" key="3">
    <source>
        <dbReference type="EMBL" id="WOK98211.1"/>
    </source>
</evidence>
<keyword evidence="2" id="KW-0472">Membrane</keyword>
<name>A0AAQ3JY78_9LILI</name>
<keyword evidence="2" id="KW-0812">Transmembrane</keyword>
<feature type="transmembrane region" description="Helical" evidence="2">
    <location>
        <begin position="6"/>
        <end position="32"/>
    </location>
</feature>
<organism evidence="3 4">
    <name type="scientific">Canna indica</name>
    <name type="common">Indian-shot</name>
    <dbReference type="NCBI Taxonomy" id="4628"/>
    <lineage>
        <taxon>Eukaryota</taxon>
        <taxon>Viridiplantae</taxon>
        <taxon>Streptophyta</taxon>
        <taxon>Embryophyta</taxon>
        <taxon>Tracheophyta</taxon>
        <taxon>Spermatophyta</taxon>
        <taxon>Magnoliopsida</taxon>
        <taxon>Liliopsida</taxon>
        <taxon>Zingiberales</taxon>
        <taxon>Cannaceae</taxon>
        <taxon>Canna</taxon>
    </lineage>
</organism>
<reference evidence="3 4" key="1">
    <citation type="submission" date="2023-10" db="EMBL/GenBank/DDBJ databases">
        <title>Chromosome-scale genome assembly provides insights into flower coloration mechanisms of Canna indica.</title>
        <authorList>
            <person name="Li C."/>
        </authorList>
    </citation>
    <scope>NUCLEOTIDE SEQUENCE [LARGE SCALE GENOMIC DNA]</scope>
    <source>
        <tissue evidence="3">Flower</tissue>
    </source>
</reference>
<dbReference type="Proteomes" id="UP001327560">
    <property type="component" value="Chromosome 2"/>
</dbReference>
<dbReference type="EMBL" id="CP136891">
    <property type="protein sequence ID" value="WOK98211.1"/>
    <property type="molecule type" value="Genomic_DNA"/>
</dbReference>
<evidence type="ECO:0000256" key="2">
    <source>
        <dbReference type="SAM" id="Phobius"/>
    </source>
</evidence>
<dbReference type="AlphaFoldDB" id="A0AAQ3JY78"/>
<protein>
    <submittedName>
        <fullName evidence="3">Succinate dehydrogenase subunit 8A, mitochondrial</fullName>
    </submittedName>
</protein>
<gene>
    <name evidence="3" type="ORF">Cni_G06921</name>
</gene>
<evidence type="ECO:0000313" key="4">
    <source>
        <dbReference type="Proteomes" id="UP001327560"/>
    </source>
</evidence>
<proteinExistence type="predicted"/>